<sequence length="666" mass="73318">MGMDGNIRVSEMFSAGRLCHCCLLRLGKYSGVLSMMMGSGICLLLFASSIMLFVIRCDSAVPKEPLAIRISCGAREDVRTPPTNTLWYRDFGYSGGRYSNASPTSSIAPPLRTLRYFPLSEGPENCYSINRIPNGHYTVRFFFALVADSDQQNEPVFDISVEGTQIYSMKPGWSNNDDQSFLEAMIFVADGSLSACFHSTGHGDPSILSIEILQVDADAYDYGLSWSKSMVLRTAKRLSCGTGRPSFGEDYNGDHWGGDRFWLGTPAFKQGSDQSISTEHSIAEVSLPPNFYPEKLYQSAIVSTDQQPDLTIEIVVDPGKNYSIWFHFAEIDPRVTGEEQRVFDILVNGDVIFEKVDIIRRTGEGYTALVLNRTIVASGRTLTIILHPTKGYAIINAIEVLEIIPRELRTLEEEVSDLQNLKTSLSLPLRFGWNGDPCVPQQHPWSGVDCQYDSKSVKWVIDGLGLDNQGLKGFLPSDISKLKHLESINLSGNSIQGSIPSTIGNISGLQILDLSYNQLNGSIPESLGKLKSLRILNLNGNLLSGRVPANLVGRPLYRASFNFSGNAGLCGIPGLPACGPQLSMGEKLAISFGSLIAFLLLLLCLACWWKRRQNILRAQKIAASREASYAKARTNFGRDVQMAMHQPRRAHDNSCRITEASPALLS</sequence>
<dbReference type="PANTHER" id="PTHR45631:SF181">
    <property type="entry name" value="RECEPTOR-LIKE PROTEIN 4"/>
    <property type="match status" value="1"/>
</dbReference>
<dbReference type="PANTHER" id="PTHR45631">
    <property type="entry name" value="OS07G0107800 PROTEIN-RELATED"/>
    <property type="match status" value="1"/>
</dbReference>
<name>A0A835V092_VANPL</name>
<evidence type="ECO:0000313" key="4">
    <source>
        <dbReference type="EMBL" id="KAG0479005.1"/>
    </source>
</evidence>
<protein>
    <recommendedName>
        <fullName evidence="3">Malectin-like domain-containing protein</fullName>
    </recommendedName>
</protein>
<feature type="transmembrane region" description="Helical" evidence="2">
    <location>
        <begin position="32"/>
        <end position="55"/>
    </location>
</feature>
<evidence type="ECO:0000256" key="2">
    <source>
        <dbReference type="SAM" id="Phobius"/>
    </source>
</evidence>
<dbReference type="Gene3D" id="2.60.120.430">
    <property type="entry name" value="Galactose-binding lectin"/>
    <property type="match status" value="2"/>
</dbReference>
<dbReference type="InterPro" id="IPR001611">
    <property type="entry name" value="Leu-rich_rpt"/>
</dbReference>
<dbReference type="Pfam" id="PF13855">
    <property type="entry name" value="LRR_8"/>
    <property type="match status" value="1"/>
</dbReference>
<dbReference type="FunFam" id="2.60.120.430:FF:000009">
    <property type="entry name" value="Receptor like protein 4"/>
    <property type="match status" value="1"/>
</dbReference>
<dbReference type="GO" id="GO:0016020">
    <property type="term" value="C:membrane"/>
    <property type="evidence" value="ECO:0007669"/>
    <property type="project" value="UniProtKB-SubCell"/>
</dbReference>
<dbReference type="InterPro" id="IPR032675">
    <property type="entry name" value="LRR_dom_sf"/>
</dbReference>
<comment type="caution">
    <text evidence="4">The sequence shown here is derived from an EMBL/GenBank/DDBJ whole genome shotgun (WGS) entry which is preliminary data.</text>
</comment>
<keyword evidence="2" id="KW-0812">Transmembrane</keyword>
<dbReference type="AlphaFoldDB" id="A0A835V092"/>
<keyword evidence="2" id="KW-1133">Transmembrane helix</keyword>
<dbReference type="OrthoDB" id="1060944at2759"/>
<dbReference type="InterPro" id="IPR024788">
    <property type="entry name" value="Malectin-like_Carb-bd_dom"/>
</dbReference>
<evidence type="ECO:0000313" key="5">
    <source>
        <dbReference type="Proteomes" id="UP000639772"/>
    </source>
</evidence>
<dbReference type="SUPFAM" id="SSF52058">
    <property type="entry name" value="L domain-like"/>
    <property type="match status" value="1"/>
</dbReference>
<dbReference type="FunFam" id="3.80.10.10:FF:000135">
    <property type="entry name" value="Putative LRR receptor-like serine/threonine-protein kinase"/>
    <property type="match status" value="1"/>
</dbReference>
<organism evidence="4 5">
    <name type="scientific">Vanilla planifolia</name>
    <name type="common">Vanilla</name>
    <dbReference type="NCBI Taxonomy" id="51239"/>
    <lineage>
        <taxon>Eukaryota</taxon>
        <taxon>Viridiplantae</taxon>
        <taxon>Streptophyta</taxon>
        <taxon>Embryophyta</taxon>
        <taxon>Tracheophyta</taxon>
        <taxon>Spermatophyta</taxon>
        <taxon>Magnoliopsida</taxon>
        <taxon>Liliopsida</taxon>
        <taxon>Asparagales</taxon>
        <taxon>Orchidaceae</taxon>
        <taxon>Vanilloideae</taxon>
        <taxon>Vanilleae</taxon>
        <taxon>Vanilla</taxon>
    </lineage>
</organism>
<dbReference type="Gene3D" id="3.80.10.10">
    <property type="entry name" value="Ribonuclease Inhibitor"/>
    <property type="match status" value="1"/>
</dbReference>
<dbReference type="Proteomes" id="UP000639772">
    <property type="component" value="Chromosome 6"/>
</dbReference>
<feature type="transmembrane region" description="Helical" evidence="2">
    <location>
        <begin position="588"/>
        <end position="609"/>
    </location>
</feature>
<keyword evidence="2" id="KW-0472">Membrane</keyword>
<gene>
    <name evidence="4" type="ORF">HPP92_013724</name>
</gene>
<feature type="domain" description="Malectin-like" evidence="3">
    <location>
        <begin position="70"/>
        <end position="401"/>
    </location>
</feature>
<dbReference type="EMBL" id="JADCNM010000006">
    <property type="protein sequence ID" value="KAG0479005.1"/>
    <property type="molecule type" value="Genomic_DNA"/>
</dbReference>
<proteinExistence type="predicted"/>
<comment type="subcellular location">
    <subcellularLocation>
        <location evidence="1">Membrane</location>
        <topology evidence="1">Single-pass membrane protein</topology>
    </subcellularLocation>
</comment>
<evidence type="ECO:0000256" key="1">
    <source>
        <dbReference type="ARBA" id="ARBA00004167"/>
    </source>
</evidence>
<dbReference type="Pfam" id="PF12819">
    <property type="entry name" value="Malectin_like"/>
    <property type="match status" value="1"/>
</dbReference>
<reference evidence="4 5" key="1">
    <citation type="journal article" date="2020" name="Nat. Food">
        <title>A phased Vanilla planifolia genome enables genetic improvement of flavour and production.</title>
        <authorList>
            <person name="Hasing T."/>
            <person name="Tang H."/>
            <person name="Brym M."/>
            <person name="Khazi F."/>
            <person name="Huang T."/>
            <person name="Chambers A.H."/>
        </authorList>
    </citation>
    <scope>NUCLEOTIDE SEQUENCE [LARGE SCALE GENOMIC DNA]</scope>
    <source>
        <tissue evidence="4">Leaf</tissue>
    </source>
</reference>
<evidence type="ECO:0000259" key="3">
    <source>
        <dbReference type="Pfam" id="PF12819"/>
    </source>
</evidence>
<accession>A0A835V092</accession>